<comment type="caution">
    <text evidence="1">The sequence shown here is derived from an EMBL/GenBank/DDBJ whole genome shotgun (WGS) entry which is preliminary data.</text>
</comment>
<accession>A0ABV0KRG2</accession>
<evidence type="ECO:0000313" key="2">
    <source>
        <dbReference type="Proteomes" id="UP001476950"/>
    </source>
</evidence>
<evidence type="ECO:0000313" key="1">
    <source>
        <dbReference type="EMBL" id="MEP1061833.1"/>
    </source>
</evidence>
<gene>
    <name evidence="1" type="ORF">NDI38_26020</name>
</gene>
<proteinExistence type="predicted"/>
<protein>
    <submittedName>
        <fullName evidence="1">Uncharacterized protein</fullName>
    </submittedName>
</protein>
<organism evidence="1 2">
    <name type="scientific">Stenomitos frigidus AS-A4</name>
    <dbReference type="NCBI Taxonomy" id="2933935"/>
    <lineage>
        <taxon>Bacteria</taxon>
        <taxon>Bacillati</taxon>
        <taxon>Cyanobacteriota</taxon>
        <taxon>Cyanophyceae</taxon>
        <taxon>Leptolyngbyales</taxon>
        <taxon>Leptolyngbyaceae</taxon>
        <taxon>Stenomitos</taxon>
    </lineage>
</organism>
<name>A0ABV0KRG2_9CYAN</name>
<dbReference type="Proteomes" id="UP001476950">
    <property type="component" value="Unassembled WGS sequence"/>
</dbReference>
<reference evidence="1 2" key="1">
    <citation type="submission" date="2022-04" db="EMBL/GenBank/DDBJ databases">
        <title>Positive selection, recombination, and allopatry shape intraspecific diversity of widespread and dominant cyanobacteria.</title>
        <authorList>
            <person name="Wei J."/>
            <person name="Shu W."/>
            <person name="Hu C."/>
        </authorList>
    </citation>
    <scope>NUCLEOTIDE SEQUENCE [LARGE SCALE GENOMIC DNA]</scope>
    <source>
        <strain evidence="1 2">AS-A4</strain>
    </source>
</reference>
<keyword evidence="2" id="KW-1185">Reference proteome</keyword>
<sequence>MGRWAAPVHTYRIERSRCADWYFSILTTSRRSAIACHPDSAGQTRSHGRGQS</sequence>
<dbReference type="EMBL" id="JAMPLM010000045">
    <property type="protein sequence ID" value="MEP1061833.1"/>
    <property type="molecule type" value="Genomic_DNA"/>
</dbReference>